<reference evidence="2 3" key="1">
    <citation type="journal article" date="2014" name="PLoS Genet.">
        <title>Phylogenetically driven sequencing of extremely halophilic archaea reveals strategies for static and dynamic osmo-response.</title>
        <authorList>
            <person name="Becker E.A."/>
            <person name="Seitzer P.M."/>
            <person name="Tritt A."/>
            <person name="Larsen D."/>
            <person name="Krusor M."/>
            <person name="Yao A.I."/>
            <person name="Wu D."/>
            <person name="Madern D."/>
            <person name="Eisen J.A."/>
            <person name="Darling A.E."/>
            <person name="Facciotti M.T."/>
        </authorList>
    </citation>
    <scope>NUCLEOTIDE SEQUENCE [LARGE SCALE GENOMIC DNA]</scope>
    <source>
        <strain evidence="2 3">DSM 12281</strain>
    </source>
</reference>
<dbReference type="PANTHER" id="PTHR11106:SF111">
    <property type="entry name" value="MACRO DOMAIN-CONTAINING PROTEIN"/>
    <property type="match status" value="1"/>
</dbReference>
<keyword evidence="3" id="KW-1185">Reference proteome</keyword>
<dbReference type="InterPro" id="IPR002589">
    <property type="entry name" value="Macro_dom"/>
</dbReference>
<dbReference type="PROSITE" id="PS51154">
    <property type="entry name" value="MACRO"/>
    <property type="match status" value="1"/>
</dbReference>
<dbReference type="EMBL" id="AOIL01000067">
    <property type="protein sequence ID" value="ELY85576.1"/>
    <property type="molecule type" value="Genomic_DNA"/>
</dbReference>
<dbReference type="InterPro" id="IPR043472">
    <property type="entry name" value="Macro_dom-like"/>
</dbReference>
<dbReference type="PATRIC" id="fig|1230458.4.peg.3962"/>
<dbReference type="SUPFAM" id="SSF52949">
    <property type="entry name" value="Macro domain-like"/>
    <property type="match status" value="1"/>
</dbReference>
<comment type="caution">
    <text evidence="2">The sequence shown here is derived from an EMBL/GenBank/DDBJ whole genome shotgun (WGS) entry which is preliminary data.</text>
</comment>
<dbReference type="STRING" id="1230458.C484_19697"/>
<dbReference type="Gene3D" id="3.40.220.10">
    <property type="entry name" value="Leucine Aminopeptidase, subunit E, domain 1"/>
    <property type="match status" value="1"/>
</dbReference>
<dbReference type="SMART" id="SM00506">
    <property type="entry name" value="A1pp"/>
    <property type="match status" value="1"/>
</dbReference>
<dbReference type="Proteomes" id="UP000011648">
    <property type="component" value="Unassembled WGS sequence"/>
</dbReference>
<accession>L9ZHQ9</accession>
<evidence type="ECO:0000313" key="3">
    <source>
        <dbReference type="Proteomes" id="UP000011648"/>
    </source>
</evidence>
<protein>
    <submittedName>
        <fullName evidence="2">Appr-1-p processing protein</fullName>
    </submittedName>
</protein>
<gene>
    <name evidence="2" type="ORF">C484_19697</name>
</gene>
<evidence type="ECO:0000313" key="2">
    <source>
        <dbReference type="EMBL" id="ELY85576.1"/>
    </source>
</evidence>
<proteinExistence type="predicted"/>
<sequence length="195" mass="20192">MEATPGFIGLGPDTYGMEFDVIQGDIAAQSADALVNAAGTSLRMGSGVAGALRRRAGEEINDEAMERGPVELGAVVVTDAYDLDAEYVIHAAAMPHYGTGEATAESIRDATRNALERADELGCESLVIPALGCGVAGFDLADGAAIIGDEIAASDPNSLTDVRFVAYSDEEYETIRATTGAAAQSEMNNNEAADR</sequence>
<organism evidence="2 3">
    <name type="scientific">Natrialba taiwanensis DSM 12281</name>
    <dbReference type="NCBI Taxonomy" id="1230458"/>
    <lineage>
        <taxon>Archaea</taxon>
        <taxon>Methanobacteriati</taxon>
        <taxon>Methanobacteriota</taxon>
        <taxon>Stenosarchaea group</taxon>
        <taxon>Halobacteria</taxon>
        <taxon>Halobacteriales</taxon>
        <taxon>Natrialbaceae</taxon>
        <taxon>Natrialba</taxon>
    </lineage>
</organism>
<dbReference type="AlphaFoldDB" id="L9ZHQ9"/>
<dbReference type="PANTHER" id="PTHR11106">
    <property type="entry name" value="GANGLIOSIDE INDUCED DIFFERENTIATION ASSOCIATED PROTEIN 2-RELATED"/>
    <property type="match status" value="1"/>
</dbReference>
<feature type="domain" description="Macro" evidence="1">
    <location>
        <begin position="6"/>
        <end position="183"/>
    </location>
</feature>
<name>L9ZHQ9_9EURY</name>
<dbReference type="Pfam" id="PF01661">
    <property type="entry name" value="Macro"/>
    <property type="match status" value="1"/>
</dbReference>
<evidence type="ECO:0000259" key="1">
    <source>
        <dbReference type="PROSITE" id="PS51154"/>
    </source>
</evidence>